<dbReference type="GO" id="GO:0008137">
    <property type="term" value="F:NADH dehydrogenase (ubiquinone) activity"/>
    <property type="evidence" value="ECO:0007669"/>
    <property type="project" value="UniProtKB-UniRule"/>
</dbReference>
<name>A0A0S2LSP9_9HYME</name>
<reference evidence="10" key="1">
    <citation type="submission" date="2015-06" db="EMBL/GenBank/DDBJ databases">
        <title>High-throughput detection of wild bee species with mitogenome skimming and resequencing (mt-S/R).</title>
        <authorList>
            <person name="Tang M."/>
            <person name="Hardman C."/>
            <person name="Ji Y."/>
            <person name="Meng G."/>
            <person name="Liu S."/>
            <person name="Tan M."/>
            <person name="Yang S."/>
            <person name="Yang C."/>
            <person name="Moss E."/>
            <person name="Nevard T."/>
            <person name="Potts S.G."/>
            <person name="Zhou X."/>
            <person name="Yu D.W."/>
        </authorList>
    </citation>
    <scope>NUCLEOTIDE SEQUENCE</scope>
</reference>
<comment type="similarity">
    <text evidence="2 9">Belongs to the complex I subunit 3 family.</text>
</comment>
<accession>A0A0S2LSP9</accession>
<evidence type="ECO:0000256" key="4">
    <source>
        <dbReference type="ARBA" id="ARBA00022448"/>
    </source>
</evidence>
<dbReference type="Gene3D" id="1.20.58.1610">
    <property type="entry name" value="NADH:ubiquinone/plastoquinone oxidoreductase, chain 3"/>
    <property type="match status" value="1"/>
</dbReference>
<dbReference type="PANTHER" id="PTHR11058">
    <property type="entry name" value="NADH-UBIQUINONE OXIDOREDUCTASE CHAIN 3"/>
    <property type="match status" value="1"/>
</dbReference>
<dbReference type="EMBL" id="KT164632">
    <property type="protein sequence ID" value="ALO64556.1"/>
    <property type="molecule type" value="Genomic_DNA"/>
</dbReference>
<sequence length="116" mass="13824">MYSIFLFTMFSLILAMMIIMINLLLSMTLKKDREKITPFECGFDPITSARLPFSIHFYIMTLMFLIFDVEIILILPILSLLNNLSLMSIYTLIIFLMILIFSLWIEWSCNLFKWIY</sequence>
<evidence type="ECO:0000313" key="10">
    <source>
        <dbReference type="EMBL" id="ALO64556.1"/>
    </source>
</evidence>
<geneLocation type="mitochondrion" evidence="10"/>
<organism evidence="10">
    <name type="scientific">Lasioglossum malachurum</name>
    <dbReference type="NCBI Taxonomy" id="88512"/>
    <lineage>
        <taxon>Eukaryota</taxon>
        <taxon>Metazoa</taxon>
        <taxon>Ecdysozoa</taxon>
        <taxon>Arthropoda</taxon>
        <taxon>Hexapoda</taxon>
        <taxon>Insecta</taxon>
        <taxon>Pterygota</taxon>
        <taxon>Neoptera</taxon>
        <taxon>Endopterygota</taxon>
        <taxon>Hymenoptera</taxon>
        <taxon>Apocrita</taxon>
        <taxon>Aculeata</taxon>
        <taxon>Apoidea</taxon>
        <taxon>Anthophila</taxon>
        <taxon>Halictidae</taxon>
        <taxon>Halictinae</taxon>
        <taxon>Halictini</taxon>
        <taxon>Lasioglossum</taxon>
        <taxon>Sphecodogastra</taxon>
    </lineage>
</organism>
<evidence type="ECO:0000256" key="7">
    <source>
        <dbReference type="ARBA" id="ARBA00023136"/>
    </source>
</evidence>
<keyword evidence="4 9" id="KW-0813">Transport</keyword>
<keyword evidence="9" id="KW-0679">Respiratory chain</keyword>
<keyword evidence="6 9" id="KW-1133">Transmembrane helix</keyword>
<evidence type="ECO:0000256" key="6">
    <source>
        <dbReference type="ARBA" id="ARBA00022989"/>
    </source>
</evidence>
<evidence type="ECO:0000256" key="5">
    <source>
        <dbReference type="ARBA" id="ARBA00022692"/>
    </source>
</evidence>
<keyword evidence="7 9" id="KW-0472">Membrane</keyword>
<feature type="transmembrane region" description="Helical" evidence="9">
    <location>
        <begin position="84"/>
        <end position="105"/>
    </location>
</feature>
<keyword evidence="5 9" id="KW-0812">Transmembrane</keyword>
<evidence type="ECO:0000256" key="8">
    <source>
        <dbReference type="ARBA" id="ARBA00049551"/>
    </source>
</evidence>
<protein>
    <recommendedName>
        <fullName evidence="3 9">NADH-ubiquinone oxidoreductase chain 3</fullName>
        <ecNumber evidence="9">7.1.1.2</ecNumber>
    </recommendedName>
</protein>
<dbReference type="InterPro" id="IPR000440">
    <property type="entry name" value="NADH_UbQ/plastoQ_OxRdtase_su3"/>
</dbReference>
<dbReference type="GO" id="GO:0030964">
    <property type="term" value="C:NADH dehydrogenase complex"/>
    <property type="evidence" value="ECO:0007669"/>
    <property type="project" value="TreeGrafter"/>
</dbReference>
<evidence type="ECO:0000256" key="1">
    <source>
        <dbReference type="ARBA" id="ARBA00004370"/>
    </source>
</evidence>
<proteinExistence type="inferred from homology"/>
<evidence type="ECO:0000256" key="2">
    <source>
        <dbReference type="ARBA" id="ARBA00008472"/>
    </source>
</evidence>
<evidence type="ECO:0000256" key="9">
    <source>
        <dbReference type="RuleBase" id="RU003640"/>
    </source>
</evidence>
<comment type="subcellular location">
    <subcellularLocation>
        <location evidence="1">Membrane</location>
    </subcellularLocation>
    <subcellularLocation>
        <location evidence="9">Mitochondrion membrane</location>
        <topology evidence="9">Multi-pass membrane protein</topology>
    </subcellularLocation>
</comment>
<keyword evidence="9" id="KW-0830">Ubiquinone</keyword>
<feature type="transmembrane region" description="Helical" evidence="9">
    <location>
        <begin position="6"/>
        <end position="25"/>
    </location>
</feature>
<dbReference type="InterPro" id="IPR038430">
    <property type="entry name" value="NDAH_ubi_oxred_su3_sf"/>
</dbReference>
<dbReference type="Pfam" id="PF00507">
    <property type="entry name" value="Oxidored_q4"/>
    <property type="match status" value="1"/>
</dbReference>
<dbReference type="GO" id="GO:0031966">
    <property type="term" value="C:mitochondrial membrane"/>
    <property type="evidence" value="ECO:0007669"/>
    <property type="project" value="UniProtKB-SubCell"/>
</dbReference>
<keyword evidence="9" id="KW-0520">NAD</keyword>
<dbReference type="AlphaFoldDB" id="A0A0S2LSP9"/>
<evidence type="ECO:0000256" key="3">
    <source>
        <dbReference type="ARBA" id="ARBA00021007"/>
    </source>
</evidence>
<feature type="transmembrane region" description="Helical" evidence="9">
    <location>
        <begin position="57"/>
        <end position="78"/>
    </location>
</feature>
<dbReference type="EC" id="7.1.1.2" evidence="9"/>
<comment type="catalytic activity">
    <reaction evidence="8 9">
        <text>a ubiquinone + NADH + 5 H(+)(in) = a ubiquinol + NAD(+) + 4 H(+)(out)</text>
        <dbReference type="Rhea" id="RHEA:29091"/>
        <dbReference type="Rhea" id="RHEA-COMP:9565"/>
        <dbReference type="Rhea" id="RHEA-COMP:9566"/>
        <dbReference type="ChEBI" id="CHEBI:15378"/>
        <dbReference type="ChEBI" id="CHEBI:16389"/>
        <dbReference type="ChEBI" id="CHEBI:17976"/>
        <dbReference type="ChEBI" id="CHEBI:57540"/>
        <dbReference type="ChEBI" id="CHEBI:57945"/>
        <dbReference type="EC" id="7.1.1.2"/>
    </reaction>
</comment>
<keyword evidence="9 10" id="KW-0496">Mitochondrion</keyword>
<keyword evidence="9" id="KW-0249">Electron transport</keyword>
<gene>
    <name evidence="10" type="primary">ND3</name>
</gene>
<keyword evidence="9" id="KW-1278">Translocase</keyword>
<comment type="function">
    <text evidence="9">Core subunit of the mitochondrial membrane respiratory chain NADH dehydrogenase (Complex I) which catalyzes electron transfer from NADH through the respiratory chain, using ubiquinone as an electron acceptor. Essential for the catalytic activity of complex I.</text>
</comment>
<dbReference type="PANTHER" id="PTHR11058:SF9">
    <property type="entry name" value="NADH-UBIQUINONE OXIDOREDUCTASE CHAIN 3"/>
    <property type="match status" value="1"/>
</dbReference>